<dbReference type="SUPFAM" id="SSF52540">
    <property type="entry name" value="P-loop containing nucleoside triphosphate hydrolases"/>
    <property type="match status" value="1"/>
</dbReference>
<dbReference type="FunFam" id="3.40.850.10:FF:000096">
    <property type="entry name" value="Kinesin-like protein"/>
    <property type="match status" value="1"/>
</dbReference>
<feature type="domain" description="Kinesin motor" evidence="8">
    <location>
        <begin position="7"/>
        <end position="388"/>
    </location>
</feature>
<evidence type="ECO:0000256" key="5">
    <source>
        <dbReference type="ARBA" id="ARBA00023175"/>
    </source>
</evidence>
<reference evidence="9 10" key="1">
    <citation type="submission" date="2017-03" db="EMBL/GenBank/DDBJ databases">
        <title>Widespread Adenine N6-methylation of Active Genes in Fungi.</title>
        <authorList>
            <consortium name="DOE Joint Genome Institute"/>
            <person name="Mondo S.J."/>
            <person name="Dannebaum R.O."/>
            <person name="Kuo R.C."/>
            <person name="Louie K.B."/>
            <person name="Bewick A.J."/>
            <person name="Labutti K."/>
            <person name="Haridas S."/>
            <person name="Kuo A."/>
            <person name="Salamov A."/>
            <person name="Ahrendt S.R."/>
            <person name="Lau R."/>
            <person name="Bowen B.P."/>
            <person name="Lipzen A."/>
            <person name="Sullivan W."/>
            <person name="Andreopoulos W.B."/>
            <person name="Clum A."/>
            <person name="Lindquist E."/>
            <person name="Daum C."/>
            <person name="Northen T.R."/>
            <person name="Ramamoorthy G."/>
            <person name="Schmitz R.J."/>
            <person name="Gryganskyi A."/>
            <person name="Culley D."/>
            <person name="Magnuson J."/>
            <person name="James T.Y."/>
            <person name="O'Malley M.A."/>
            <person name="Stajich J.E."/>
            <person name="Spatafora J.W."/>
            <person name="Visel A."/>
            <person name="Grigoriev I.V."/>
        </authorList>
    </citation>
    <scope>NUCLEOTIDE SEQUENCE [LARGE SCALE GENOMIC DNA]</scope>
    <source>
        <strain evidence="9 10">NRRL Y-17943</strain>
    </source>
</reference>
<accession>A0A1Y1UGP2</accession>
<dbReference type="InParanoid" id="A0A1Y1UGP2"/>
<feature type="region of interest" description="Disordered" evidence="7">
    <location>
        <begin position="833"/>
        <end position="965"/>
    </location>
</feature>
<evidence type="ECO:0000256" key="2">
    <source>
        <dbReference type="ARBA" id="ARBA00022741"/>
    </source>
</evidence>
<name>A0A1Y1UGP2_9TREE</name>
<dbReference type="SMART" id="SM00129">
    <property type="entry name" value="KISc"/>
    <property type="match status" value="1"/>
</dbReference>
<dbReference type="Proteomes" id="UP000193218">
    <property type="component" value="Unassembled WGS sequence"/>
</dbReference>
<keyword evidence="1" id="KW-0493">Microtubule</keyword>
<evidence type="ECO:0000256" key="4">
    <source>
        <dbReference type="ARBA" id="ARBA00023054"/>
    </source>
</evidence>
<dbReference type="InterPro" id="IPR027640">
    <property type="entry name" value="Kinesin-like_fam"/>
</dbReference>
<dbReference type="STRING" id="4999.A0A1Y1UGP2"/>
<keyword evidence="9" id="KW-0378">Hydrolase</keyword>
<keyword evidence="2 6" id="KW-0547">Nucleotide-binding</keyword>
<comment type="similarity">
    <text evidence="6">Belongs to the TRAFAC class myosin-kinesin ATPase superfamily. Kinesin family.</text>
</comment>
<evidence type="ECO:0000256" key="3">
    <source>
        <dbReference type="ARBA" id="ARBA00022840"/>
    </source>
</evidence>
<evidence type="ECO:0000256" key="1">
    <source>
        <dbReference type="ARBA" id="ARBA00022701"/>
    </source>
</evidence>
<dbReference type="InterPro" id="IPR019821">
    <property type="entry name" value="Kinesin_motor_CS"/>
</dbReference>
<keyword evidence="10" id="KW-1185">Reference proteome</keyword>
<dbReference type="GeneID" id="33557736"/>
<dbReference type="GO" id="GO:0016787">
    <property type="term" value="F:hydrolase activity"/>
    <property type="evidence" value="ECO:0007669"/>
    <property type="project" value="UniProtKB-KW"/>
</dbReference>
<feature type="region of interest" description="Disordered" evidence="7">
    <location>
        <begin position="64"/>
        <end position="85"/>
    </location>
</feature>
<dbReference type="PRINTS" id="PR00380">
    <property type="entry name" value="KINESINHEAVY"/>
</dbReference>
<dbReference type="OrthoDB" id="3176171at2759"/>
<keyword evidence="5 6" id="KW-0505">Motor protein</keyword>
<dbReference type="PANTHER" id="PTHR47968">
    <property type="entry name" value="CENTROMERE PROTEIN E"/>
    <property type="match status" value="1"/>
</dbReference>
<keyword evidence="4" id="KW-0175">Coiled coil</keyword>
<organism evidence="9 10">
    <name type="scientific">Kockovaella imperatae</name>
    <dbReference type="NCBI Taxonomy" id="4999"/>
    <lineage>
        <taxon>Eukaryota</taxon>
        <taxon>Fungi</taxon>
        <taxon>Dikarya</taxon>
        <taxon>Basidiomycota</taxon>
        <taxon>Agaricomycotina</taxon>
        <taxon>Tremellomycetes</taxon>
        <taxon>Tremellales</taxon>
        <taxon>Cuniculitremaceae</taxon>
        <taxon>Kockovaella</taxon>
    </lineage>
</organism>
<dbReference type="PROSITE" id="PS00411">
    <property type="entry name" value="KINESIN_MOTOR_1"/>
    <property type="match status" value="1"/>
</dbReference>
<evidence type="ECO:0000256" key="6">
    <source>
        <dbReference type="PROSITE-ProRule" id="PRU00283"/>
    </source>
</evidence>
<dbReference type="RefSeq" id="XP_021870745.1">
    <property type="nucleotide sequence ID" value="XM_022015927.1"/>
</dbReference>
<proteinExistence type="inferred from homology"/>
<dbReference type="GO" id="GO:0005524">
    <property type="term" value="F:ATP binding"/>
    <property type="evidence" value="ECO:0007669"/>
    <property type="project" value="UniProtKB-UniRule"/>
</dbReference>
<comment type="caution">
    <text evidence="9">The sequence shown here is derived from an EMBL/GenBank/DDBJ whole genome shotgun (WGS) entry which is preliminary data.</text>
</comment>
<sequence length="1061" mass="115559">MESDANAIQICVRVRPWHPEKEQPFVVQPAQQAFFLGDGNFAMSPRRPTTSGSLREVVEVMDHRQLDFDKPEPGSETRRGQPGAKRYKNRRYIFDHVFQRNATQEAVFEKTAKPLLSGVLDGFNATVFAYGATGCGKTHTISGTAEDPGITVRIMRELFEMIEESKDDFDTYVELSMVEIYNENIRDLLGDNFPACPTGGLKLLENEKERVTVDGVTLKRPASADEVMALVLLGNQRRSTSYTESNAVSSRSHAVLQINVGRNSKGHEVDFEQAVVRQCTSSATLSIIDLAGSERASATRNMGTRMKEGANINKSLLALSSCISALCQRPIGGRRPHVPYRNSKLTRMLKFSLGGNCRTVMIVCVSPSSKDIEDTHNTLVWADKAKNVSTKITRNTAGVQVSVQQYLTTISQQEARIRYLESKVEEGTMALSMYAKKKLESARQDARAVLDHLRKEFEKAIPTIIEGAKQRALWDQAEMKNVALKGRMAVLQPEDEEERTRLNEMVEKITNTFSGNSSVQAMVQDESVKSKALDALFRSTASRSFGDAIEPPEQDAFKLKVRVMELELAAAVSAAREKGYREGAQQFAEQFSAMISLLASTSSTIRAQTQALRELPTEDSPGLAAVIAQLDDLLQSLETGRKSIFATNKTSQYTLPALPKPKAFTLPPPRVSMTGQASRRRFSMAPAAPLRSALRPRRLSGAPMGTPSRKSLPSQADSPAKRSSRPFKVGQVKNRTPKKSFRWKDEAGEGEIDDIKTAPIAPRFSSSGEDASLQADASIGSSDEWRDEPDDSDSAPPIQKIVPAATIPPISGLIGPPVPAWKRAKLGVSSLGNLTSLDEARESSSSPEPASKKGLGPPARSTNRPPLNARHQVPAITSPSISTMSNLLRPTIASRSRSSINVRSQSEIDGKNVLGSPARRVVSNGRMQPPLSASKAKRRNSKGPYMSKSERLTSRTPLDASLGTSSSGLPVSLTVDKHHIDGVPSISVSDENRRSSMMPTVSWSMRSLSGNLGAPSGPRASLAVPSLPRGPSLTSKPSLTRLNAMGNSTRDAGDTSRAAWR</sequence>
<protein>
    <submittedName>
        <fullName evidence="9">p-loop containing nucleoside triphosphate hydrolase protein</fullName>
    </submittedName>
</protein>
<dbReference type="PROSITE" id="PS50067">
    <property type="entry name" value="KINESIN_MOTOR_2"/>
    <property type="match status" value="1"/>
</dbReference>
<feature type="region of interest" description="Disordered" evidence="7">
    <location>
        <begin position="1009"/>
        <end position="1061"/>
    </location>
</feature>
<dbReference type="GO" id="GO:0007018">
    <property type="term" value="P:microtubule-based movement"/>
    <property type="evidence" value="ECO:0007669"/>
    <property type="project" value="InterPro"/>
</dbReference>
<dbReference type="Gene3D" id="3.40.850.10">
    <property type="entry name" value="Kinesin motor domain"/>
    <property type="match status" value="1"/>
</dbReference>
<gene>
    <name evidence="9" type="ORF">BD324DRAFT_626755</name>
</gene>
<evidence type="ECO:0000313" key="9">
    <source>
        <dbReference type="EMBL" id="ORX36676.1"/>
    </source>
</evidence>
<dbReference type="AlphaFoldDB" id="A0A1Y1UGP2"/>
<dbReference type="InterPro" id="IPR001752">
    <property type="entry name" value="Kinesin_motor_dom"/>
</dbReference>
<feature type="region of interest" description="Disordered" evidence="7">
    <location>
        <begin position="658"/>
        <end position="819"/>
    </location>
</feature>
<dbReference type="EMBL" id="NBSH01000007">
    <property type="protein sequence ID" value="ORX36676.1"/>
    <property type="molecule type" value="Genomic_DNA"/>
</dbReference>
<feature type="compositionally biased region" description="Basic and acidic residues" evidence="7">
    <location>
        <begin position="64"/>
        <end position="79"/>
    </location>
</feature>
<feature type="compositionally biased region" description="Polar residues" evidence="7">
    <location>
        <begin position="1032"/>
        <end position="1050"/>
    </location>
</feature>
<evidence type="ECO:0000256" key="7">
    <source>
        <dbReference type="SAM" id="MobiDB-lite"/>
    </source>
</evidence>
<dbReference type="PANTHER" id="PTHR47968:SF13">
    <property type="entry name" value="KINESIN-LIKE PROTEIN KIF19 ISOFORM X1"/>
    <property type="match status" value="1"/>
</dbReference>
<dbReference type="InterPro" id="IPR036961">
    <property type="entry name" value="Kinesin_motor_dom_sf"/>
</dbReference>
<feature type="binding site" evidence="6">
    <location>
        <begin position="131"/>
        <end position="138"/>
    </location>
    <ligand>
        <name>ATP</name>
        <dbReference type="ChEBI" id="CHEBI:30616"/>
    </ligand>
</feature>
<feature type="compositionally biased region" description="Polar residues" evidence="7">
    <location>
        <begin position="708"/>
        <end position="717"/>
    </location>
</feature>
<dbReference type="GO" id="GO:0003777">
    <property type="term" value="F:microtubule motor activity"/>
    <property type="evidence" value="ECO:0007669"/>
    <property type="project" value="InterPro"/>
</dbReference>
<dbReference type="GO" id="GO:0005874">
    <property type="term" value="C:microtubule"/>
    <property type="evidence" value="ECO:0007669"/>
    <property type="project" value="UniProtKB-KW"/>
</dbReference>
<feature type="compositionally biased region" description="Polar residues" evidence="7">
    <location>
        <begin position="875"/>
        <end position="907"/>
    </location>
</feature>
<dbReference type="InterPro" id="IPR027417">
    <property type="entry name" value="P-loop_NTPase"/>
</dbReference>
<dbReference type="GO" id="GO:0008017">
    <property type="term" value="F:microtubule binding"/>
    <property type="evidence" value="ECO:0007669"/>
    <property type="project" value="InterPro"/>
</dbReference>
<evidence type="ECO:0000259" key="8">
    <source>
        <dbReference type="PROSITE" id="PS50067"/>
    </source>
</evidence>
<dbReference type="Pfam" id="PF00225">
    <property type="entry name" value="Kinesin"/>
    <property type="match status" value="1"/>
</dbReference>
<evidence type="ECO:0000313" key="10">
    <source>
        <dbReference type="Proteomes" id="UP000193218"/>
    </source>
</evidence>
<keyword evidence="3 6" id="KW-0067">ATP-binding</keyword>